<dbReference type="InterPro" id="IPR003959">
    <property type="entry name" value="ATPase_AAA_core"/>
</dbReference>
<keyword evidence="10" id="KW-0653">Protein transport</keyword>
<keyword evidence="20" id="KW-1185">Reference proteome</keyword>
<keyword evidence="3" id="KW-0813">Transport</keyword>
<keyword evidence="7" id="KW-0547">Nucleotide-binding</keyword>
<dbReference type="FunFam" id="1.10.8.60:FF:000105">
    <property type="entry name" value="PeRoXisome assembly factor"/>
    <property type="match status" value="1"/>
</dbReference>
<evidence type="ECO:0000256" key="13">
    <source>
        <dbReference type="ARBA" id="ARBA00032509"/>
    </source>
</evidence>
<evidence type="ECO:0000256" key="7">
    <source>
        <dbReference type="ARBA" id="ARBA00022741"/>
    </source>
</evidence>
<evidence type="ECO:0000256" key="16">
    <source>
        <dbReference type="ARBA" id="ARBA00048778"/>
    </source>
</evidence>
<keyword evidence="11" id="KW-0472">Membrane</keyword>
<dbReference type="InterPro" id="IPR029067">
    <property type="entry name" value="CDC48_domain_2-like_sf"/>
</dbReference>
<dbReference type="InterPro" id="IPR050168">
    <property type="entry name" value="AAA_ATPase_domain"/>
</dbReference>
<evidence type="ECO:0000313" key="19">
    <source>
        <dbReference type="EMBL" id="KAJ6647582.1"/>
    </source>
</evidence>
<dbReference type="EMBL" id="WJQU01000001">
    <property type="protein sequence ID" value="KAJ6647582.1"/>
    <property type="molecule type" value="Genomic_DNA"/>
</dbReference>
<feature type="domain" description="AAA+ ATPase" evidence="18">
    <location>
        <begin position="721"/>
        <end position="857"/>
    </location>
</feature>
<dbReference type="AlphaFoldDB" id="A0A9Q0NC41"/>
<dbReference type="CDD" id="cd19526">
    <property type="entry name" value="RecA-like_PEX1_r2"/>
    <property type="match status" value="1"/>
</dbReference>
<dbReference type="GO" id="GO:0016558">
    <property type="term" value="P:protein import into peroxisome matrix"/>
    <property type="evidence" value="ECO:0007669"/>
    <property type="project" value="TreeGrafter"/>
</dbReference>
<dbReference type="SUPFAM" id="SSF52540">
    <property type="entry name" value="P-loop containing nucleoside triphosphate hydrolases"/>
    <property type="match status" value="2"/>
</dbReference>
<evidence type="ECO:0000256" key="11">
    <source>
        <dbReference type="ARBA" id="ARBA00023136"/>
    </source>
</evidence>
<dbReference type="Proteomes" id="UP001151699">
    <property type="component" value="Chromosome A"/>
</dbReference>
<comment type="subunit">
    <text evidence="17">Interacts with PEX6; forming the PEX1-PEX6 AAA ATPase complex, which is composed of a heterohexamer formed by a trimer of PEX1-PEX6 dimers.</text>
</comment>
<organism evidence="19 20">
    <name type="scientific">Pseudolycoriella hygida</name>
    <dbReference type="NCBI Taxonomy" id="35572"/>
    <lineage>
        <taxon>Eukaryota</taxon>
        <taxon>Metazoa</taxon>
        <taxon>Ecdysozoa</taxon>
        <taxon>Arthropoda</taxon>
        <taxon>Hexapoda</taxon>
        <taxon>Insecta</taxon>
        <taxon>Pterygota</taxon>
        <taxon>Neoptera</taxon>
        <taxon>Endopterygota</taxon>
        <taxon>Diptera</taxon>
        <taxon>Nematocera</taxon>
        <taxon>Sciaroidea</taxon>
        <taxon>Sciaridae</taxon>
        <taxon>Pseudolycoriella</taxon>
    </lineage>
</organism>
<evidence type="ECO:0000256" key="8">
    <source>
        <dbReference type="ARBA" id="ARBA00022801"/>
    </source>
</evidence>
<evidence type="ECO:0000256" key="2">
    <source>
        <dbReference type="ARBA" id="ARBA00006914"/>
    </source>
</evidence>
<keyword evidence="8" id="KW-0378">Hydrolase</keyword>
<evidence type="ECO:0000256" key="12">
    <source>
        <dbReference type="ARBA" id="ARBA00023140"/>
    </source>
</evidence>
<dbReference type="InterPro" id="IPR027417">
    <property type="entry name" value="P-loop_NTPase"/>
</dbReference>
<keyword evidence="5" id="KW-0962">Peroxisome biogenesis</keyword>
<dbReference type="SUPFAM" id="SSF54585">
    <property type="entry name" value="Cdc48 domain 2-like"/>
    <property type="match status" value="1"/>
</dbReference>
<gene>
    <name evidence="19" type="primary">PEX1</name>
    <name evidence="19" type="ORF">Bhyg_02805</name>
</gene>
<comment type="catalytic activity">
    <reaction evidence="16">
        <text>ATP + H2O = ADP + phosphate + H(+)</text>
        <dbReference type="Rhea" id="RHEA:13065"/>
        <dbReference type="ChEBI" id="CHEBI:15377"/>
        <dbReference type="ChEBI" id="CHEBI:15378"/>
        <dbReference type="ChEBI" id="CHEBI:30616"/>
        <dbReference type="ChEBI" id="CHEBI:43474"/>
        <dbReference type="ChEBI" id="CHEBI:456216"/>
    </reaction>
    <physiologicalReaction direction="left-to-right" evidence="16">
        <dbReference type="Rhea" id="RHEA:13066"/>
    </physiologicalReaction>
</comment>
<evidence type="ECO:0000256" key="3">
    <source>
        <dbReference type="ARBA" id="ARBA00022448"/>
    </source>
</evidence>
<evidence type="ECO:0000256" key="5">
    <source>
        <dbReference type="ARBA" id="ARBA00022593"/>
    </source>
</evidence>
<feature type="non-terminal residue" evidence="19">
    <location>
        <position position="974"/>
    </location>
</feature>
<evidence type="ECO:0000259" key="18">
    <source>
        <dbReference type="SMART" id="SM00382"/>
    </source>
</evidence>
<evidence type="ECO:0000256" key="9">
    <source>
        <dbReference type="ARBA" id="ARBA00022840"/>
    </source>
</evidence>
<dbReference type="SMART" id="SM00382">
    <property type="entry name" value="AAA"/>
    <property type="match status" value="2"/>
</dbReference>
<dbReference type="Gene3D" id="1.10.8.60">
    <property type="match status" value="2"/>
</dbReference>
<dbReference type="Pfam" id="PF00004">
    <property type="entry name" value="AAA"/>
    <property type="match status" value="2"/>
</dbReference>
<keyword evidence="6" id="KW-0677">Repeat</keyword>
<dbReference type="PANTHER" id="PTHR23077:SF12">
    <property type="entry name" value="PEROXISOMAL ATPASE PEX1"/>
    <property type="match status" value="1"/>
</dbReference>
<dbReference type="PROSITE" id="PS00674">
    <property type="entry name" value="AAA"/>
    <property type="match status" value="1"/>
</dbReference>
<dbReference type="InterPro" id="IPR041569">
    <property type="entry name" value="AAA_lid_3"/>
</dbReference>
<keyword evidence="4" id="KW-0963">Cytoplasm</keyword>
<comment type="subcellular location">
    <subcellularLocation>
        <location evidence="1">Cytoplasm</location>
        <location evidence="1">Cytosol</location>
    </subcellularLocation>
    <subcellularLocation>
        <location evidence="15">Peroxisome membrane</location>
    </subcellularLocation>
</comment>
<dbReference type="GO" id="GO:0005524">
    <property type="term" value="F:ATP binding"/>
    <property type="evidence" value="ECO:0007669"/>
    <property type="project" value="UniProtKB-KW"/>
</dbReference>
<dbReference type="Gene3D" id="3.40.50.300">
    <property type="entry name" value="P-loop containing nucleotide triphosphate hydrolases"/>
    <property type="match status" value="2"/>
</dbReference>
<dbReference type="Pfam" id="PF09262">
    <property type="entry name" value="PEX-1N"/>
    <property type="match status" value="1"/>
</dbReference>
<protein>
    <recommendedName>
        <fullName evidence="14">Peroxisomal ATPase PEX1</fullName>
    </recommendedName>
    <alternativeName>
        <fullName evidence="13">Peroxin-1</fullName>
    </alternativeName>
</protein>
<dbReference type="InterPro" id="IPR003593">
    <property type="entry name" value="AAA+_ATPase"/>
</dbReference>
<comment type="caution">
    <text evidence="19">The sequence shown here is derived from an EMBL/GenBank/DDBJ whole genome shotgun (WGS) entry which is preliminary data.</text>
</comment>
<accession>A0A9Q0NC41</accession>
<reference evidence="19" key="1">
    <citation type="submission" date="2022-07" db="EMBL/GenBank/DDBJ databases">
        <authorList>
            <person name="Trinca V."/>
            <person name="Uliana J.V.C."/>
            <person name="Torres T.T."/>
            <person name="Ward R.J."/>
            <person name="Monesi N."/>
        </authorList>
    </citation>
    <scope>NUCLEOTIDE SEQUENCE</scope>
    <source>
        <strain evidence="19">HSMRA1968</strain>
        <tissue evidence="19">Whole embryos</tissue>
    </source>
</reference>
<comment type="similarity">
    <text evidence="2">Belongs to the AAA ATPase family.</text>
</comment>
<dbReference type="GO" id="GO:0005829">
    <property type="term" value="C:cytosol"/>
    <property type="evidence" value="ECO:0007669"/>
    <property type="project" value="UniProtKB-SubCell"/>
</dbReference>
<dbReference type="GO" id="GO:0005778">
    <property type="term" value="C:peroxisomal membrane"/>
    <property type="evidence" value="ECO:0007669"/>
    <property type="project" value="UniProtKB-SubCell"/>
</dbReference>
<dbReference type="Gene3D" id="3.10.330.10">
    <property type="match status" value="1"/>
</dbReference>
<evidence type="ECO:0000256" key="4">
    <source>
        <dbReference type="ARBA" id="ARBA00022490"/>
    </source>
</evidence>
<evidence type="ECO:0000256" key="1">
    <source>
        <dbReference type="ARBA" id="ARBA00004514"/>
    </source>
</evidence>
<dbReference type="InterPro" id="IPR015342">
    <property type="entry name" value="PEX1-N_C-lobe"/>
</dbReference>
<dbReference type="FunFam" id="3.40.50.300:FF:000149">
    <property type="entry name" value="Nuclear valosin-containing protein-like"/>
    <property type="match status" value="1"/>
</dbReference>
<dbReference type="GO" id="GO:0016887">
    <property type="term" value="F:ATP hydrolysis activity"/>
    <property type="evidence" value="ECO:0007669"/>
    <property type="project" value="InterPro"/>
</dbReference>
<name>A0A9Q0NC41_9DIPT</name>
<dbReference type="OrthoDB" id="5984265at2759"/>
<evidence type="ECO:0000256" key="15">
    <source>
        <dbReference type="ARBA" id="ARBA00046271"/>
    </source>
</evidence>
<keyword evidence="12" id="KW-0576">Peroxisome</keyword>
<sequence>ENGCLCMSYHGNIHHISWAPYGSNITDTEIGINSTVAKSIGLKEGSLVKCSLVPDVTVLDSLNVTAQSQKDWEMLEVSSYRIQSTLLDQTKIVNSGQNLVIWINRAMSITLKIDRLKPNVSFGRLVNNTEVIVAPYKLIIGKQNDIKTLTTQQAIEKIHPTNTSIKTDIHQRDNNLVQRDAKLAKLERLITNVKSQNNKCFHFRIISSKWNDSQMCDLYLTQHNLPDIMDIDQVHLLRTDDDREYYVNVKIIGSHETFPQNIYPTVEMNDILMSKLGLKPFERVTLKPKATVLNFVDRIELLPSKKVNYKELQRIEEQFKKYILDNTSLYPVLINQGQIIKLKDDFLVTASIFPDTFKYCLLDSAILKECKITCVEQVKEVTTLVSCELLYNVAEQGHNVHLEKFGKIIDDCVEQIKINLCLDERNVLPRIGNILICGHPNSGKSTICKGILDALVKNPFYCNSEIFFCSRNKGRKPESVQKDLRLLLTCCLMKGPSVLVLDNLDTLTQIAAENSQDGEYFNRMSDMIQHLILEFTCNNPITVIATVDNKSNLNKRIYMPRGRHLFQTIIQIPDLEIADREQVITGLCQRFKTNNLNFKKFSSLTEGYTIGDLMQFFEKAVFYAYRYGIQSNLQLQLFDLHDPIVDSLQPIITNDILTESLKVTNSYCLQGIENNNKISSTEENSESDQISGLENVVTVLEEVLIWPAKYPSIFQQSPLRNQAGVLLYGPPGTGKTYLVSKLAKLWNLRMICVKGPELLAKFIGQSEENVRNLFDKARSAKPCVLFFDEFDSLAPRRGHDSTGVTDRVVNQLLTELDGVEGLQGVIVIAATSRPELLDGALLRSGRLDRLVECPIPCCSSDRLAIFQNLSQSLTLGNDVDLQYFSDNTNNYTGADIQSILTSANMNAVKECLEKDSEKVPEKISVAQRHLMDAFVNTRPSLSPIDIMKYQTVYARFTNKEKPSRDFVAKRATLA</sequence>
<evidence type="ECO:0000256" key="10">
    <source>
        <dbReference type="ARBA" id="ARBA00022927"/>
    </source>
</evidence>
<dbReference type="InterPro" id="IPR003960">
    <property type="entry name" value="ATPase_AAA_CS"/>
</dbReference>
<evidence type="ECO:0000313" key="20">
    <source>
        <dbReference type="Proteomes" id="UP001151699"/>
    </source>
</evidence>
<evidence type="ECO:0000256" key="6">
    <source>
        <dbReference type="ARBA" id="ARBA00022737"/>
    </source>
</evidence>
<evidence type="ECO:0000256" key="14">
    <source>
        <dbReference type="ARBA" id="ARBA00034532"/>
    </source>
</evidence>
<evidence type="ECO:0000256" key="17">
    <source>
        <dbReference type="ARBA" id="ARBA00064205"/>
    </source>
</evidence>
<keyword evidence="9" id="KW-0067">ATP-binding</keyword>
<feature type="domain" description="AAA+ ATPase" evidence="18">
    <location>
        <begin position="430"/>
        <end position="576"/>
    </location>
</feature>
<dbReference type="Pfam" id="PF17862">
    <property type="entry name" value="AAA_lid_3"/>
    <property type="match status" value="1"/>
</dbReference>
<dbReference type="PANTHER" id="PTHR23077">
    <property type="entry name" value="AAA-FAMILY ATPASE"/>
    <property type="match status" value="1"/>
</dbReference>
<proteinExistence type="inferred from homology"/>